<accession>A0A0F7U2A3</accession>
<feature type="region of interest" description="Disordered" evidence="1">
    <location>
        <begin position="1"/>
        <end position="26"/>
    </location>
</feature>
<dbReference type="Proteomes" id="UP000042958">
    <property type="component" value="Unassembled WGS sequence"/>
</dbReference>
<feature type="compositionally biased region" description="Low complexity" evidence="1">
    <location>
        <begin position="12"/>
        <end position="25"/>
    </location>
</feature>
<evidence type="ECO:0000313" key="3">
    <source>
        <dbReference type="Proteomes" id="UP000042958"/>
    </source>
</evidence>
<dbReference type="AlphaFoldDB" id="A0A0F7U2A3"/>
<sequence length="352" mass="39032">MLHSRLRPAPRRNPSTTTTAPAAPALGFHDADESAYVEEFPEDVFGAFLPHLFPDDAPSFHGDPGQCLLYSSPRYGELEIMIPSYPGQTGKQSEEVAIGLGKEEGGTEAKEERQLFAHFLWSAGMVIAEGVENADCQATENDSVSQKEAREIWSVSGETVMELGAGAALPSLICALANASLVVITDHPSSPALTGAIEFNLKQNLRKPQTSQMTTVSIQPHEWGTLTDSFSQSYRGTFTRVIAADCYWMPSQHENLAQTMQWFLAPGGRVWCVAAFHTGRAIVAGFFEIALENGLEIERIFERDIVSSDEEGREIRREWVPWREDENPETMQRWCVVAVLKRREDTGDEIGR</sequence>
<dbReference type="EMBL" id="CDHK01000012">
    <property type="protein sequence ID" value="CEJ61795.1"/>
    <property type="molecule type" value="Genomic_DNA"/>
</dbReference>
<dbReference type="PANTHER" id="PTHR14614:SF104">
    <property type="entry name" value="N-METHYLTRANSFERASE, PUTATIVE (AFU_ORTHOLOGUE AFUA_1G17750)-RELATED"/>
    <property type="match status" value="1"/>
</dbReference>
<dbReference type="Gene3D" id="3.40.50.150">
    <property type="entry name" value="Vaccinia Virus protein VP39"/>
    <property type="match status" value="1"/>
</dbReference>
<organism evidence="2 3">
    <name type="scientific">Penicillium brasilianum</name>
    <dbReference type="NCBI Taxonomy" id="104259"/>
    <lineage>
        <taxon>Eukaryota</taxon>
        <taxon>Fungi</taxon>
        <taxon>Dikarya</taxon>
        <taxon>Ascomycota</taxon>
        <taxon>Pezizomycotina</taxon>
        <taxon>Eurotiomycetes</taxon>
        <taxon>Eurotiomycetidae</taxon>
        <taxon>Eurotiales</taxon>
        <taxon>Aspergillaceae</taxon>
        <taxon>Penicillium</taxon>
    </lineage>
</organism>
<reference evidence="3" key="1">
    <citation type="journal article" date="2015" name="Genome Announc.">
        <title>Draft genome sequence of the fungus Penicillium brasilianum MG11.</title>
        <authorList>
            <person name="Horn F."/>
            <person name="Linde J."/>
            <person name="Mattern D.J."/>
            <person name="Walther G."/>
            <person name="Guthke R."/>
            <person name="Brakhage A.A."/>
            <person name="Valiante V."/>
        </authorList>
    </citation>
    <scope>NUCLEOTIDE SEQUENCE [LARGE SCALE GENOMIC DNA]</scope>
    <source>
        <strain evidence="3">MG11</strain>
    </source>
</reference>
<dbReference type="InterPro" id="IPR029063">
    <property type="entry name" value="SAM-dependent_MTases_sf"/>
</dbReference>
<keyword evidence="3" id="KW-1185">Reference proteome</keyword>
<evidence type="ECO:0008006" key="4">
    <source>
        <dbReference type="Google" id="ProtNLM"/>
    </source>
</evidence>
<evidence type="ECO:0000313" key="2">
    <source>
        <dbReference type="EMBL" id="CEJ61795.1"/>
    </source>
</evidence>
<dbReference type="OrthoDB" id="2106152at2759"/>
<dbReference type="GO" id="GO:0005737">
    <property type="term" value="C:cytoplasm"/>
    <property type="evidence" value="ECO:0007669"/>
    <property type="project" value="TreeGrafter"/>
</dbReference>
<feature type="compositionally biased region" description="Basic residues" evidence="1">
    <location>
        <begin position="1"/>
        <end position="10"/>
    </location>
</feature>
<evidence type="ECO:0000256" key="1">
    <source>
        <dbReference type="SAM" id="MobiDB-lite"/>
    </source>
</evidence>
<gene>
    <name evidence="2" type="ORF">PMG11_10313</name>
</gene>
<dbReference type="SUPFAM" id="SSF53335">
    <property type="entry name" value="S-adenosyl-L-methionine-dependent methyltransferases"/>
    <property type="match status" value="1"/>
</dbReference>
<name>A0A0F7U2A3_PENBI</name>
<dbReference type="InterPro" id="IPR019410">
    <property type="entry name" value="Methyltransf_16"/>
</dbReference>
<dbReference type="Pfam" id="PF10294">
    <property type="entry name" value="Methyltransf_16"/>
    <property type="match status" value="1"/>
</dbReference>
<dbReference type="GO" id="GO:0008757">
    <property type="term" value="F:S-adenosylmethionine-dependent methyltransferase activity"/>
    <property type="evidence" value="ECO:0007669"/>
    <property type="project" value="UniProtKB-ARBA"/>
</dbReference>
<dbReference type="PANTHER" id="PTHR14614">
    <property type="entry name" value="HEPATOCELLULAR CARCINOMA-ASSOCIATED ANTIGEN"/>
    <property type="match status" value="1"/>
</dbReference>
<proteinExistence type="predicted"/>
<protein>
    <recommendedName>
        <fullName evidence="4">Nicotinamide N-methyltransferase</fullName>
    </recommendedName>
</protein>